<keyword evidence="3 5" id="KW-1133">Transmembrane helix</keyword>
<dbReference type="InterPro" id="IPR000620">
    <property type="entry name" value="EamA_dom"/>
</dbReference>
<evidence type="ECO:0000256" key="2">
    <source>
        <dbReference type="ARBA" id="ARBA00022692"/>
    </source>
</evidence>
<dbReference type="KEGG" id="ngg:RG540_CH07990"/>
<accession>A0A068SLB5</accession>
<dbReference type="OrthoDB" id="9810556at2"/>
<feature type="transmembrane region" description="Helical" evidence="5">
    <location>
        <begin position="252"/>
        <end position="268"/>
    </location>
</feature>
<feature type="transmembrane region" description="Helical" evidence="5">
    <location>
        <begin position="274"/>
        <end position="293"/>
    </location>
</feature>
<comment type="subcellular location">
    <subcellularLocation>
        <location evidence="1">Membrane</location>
        <topology evidence="1">Multi-pass membrane protein</topology>
    </subcellularLocation>
</comment>
<feature type="domain" description="EamA" evidence="6">
    <location>
        <begin position="11"/>
        <end position="143"/>
    </location>
</feature>
<dbReference type="PANTHER" id="PTHR32322:SF9">
    <property type="entry name" value="AMINO-ACID METABOLITE EFFLUX PUMP-RELATED"/>
    <property type="match status" value="1"/>
</dbReference>
<dbReference type="GO" id="GO:0016020">
    <property type="term" value="C:membrane"/>
    <property type="evidence" value="ECO:0007669"/>
    <property type="project" value="UniProtKB-SubCell"/>
</dbReference>
<feature type="domain" description="EamA" evidence="6">
    <location>
        <begin position="159"/>
        <end position="290"/>
    </location>
</feature>
<evidence type="ECO:0000256" key="3">
    <source>
        <dbReference type="ARBA" id="ARBA00022989"/>
    </source>
</evidence>
<name>A0A068SLB5_NEOGA</name>
<keyword evidence="4 5" id="KW-0472">Membrane</keyword>
<dbReference type="InterPro" id="IPR037185">
    <property type="entry name" value="EmrE-like"/>
</dbReference>
<feature type="transmembrane region" description="Helical" evidence="5">
    <location>
        <begin position="129"/>
        <end position="149"/>
    </location>
</feature>
<feature type="transmembrane region" description="Helical" evidence="5">
    <location>
        <begin position="155"/>
        <end position="175"/>
    </location>
</feature>
<dbReference type="InterPro" id="IPR050638">
    <property type="entry name" value="AA-Vitamin_Transporters"/>
</dbReference>
<evidence type="ECO:0000259" key="6">
    <source>
        <dbReference type="Pfam" id="PF00892"/>
    </source>
</evidence>
<evidence type="ECO:0000313" key="7">
    <source>
        <dbReference type="EMBL" id="CDN46988.1"/>
    </source>
</evidence>
<protein>
    <submittedName>
        <fullName evidence="7">Transmembrane drug/metabolite transporter family protein</fullName>
    </submittedName>
</protein>
<dbReference type="Pfam" id="PF00892">
    <property type="entry name" value="EamA"/>
    <property type="match status" value="2"/>
</dbReference>
<evidence type="ECO:0000256" key="5">
    <source>
        <dbReference type="SAM" id="Phobius"/>
    </source>
</evidence>
<dbReference type="GeneID" id="24256473"/>
<evidence type="ECO:0000313" key="8">
    <source>
        <dbReference type="Proteomes" id="UP000028181"/>
    </source>
</evidence>
<feature type="transmembrane region" description="Helical" evidence="5">
    <location>
        <begin position="217"/>
        <end position="240"/>
    </location>
</feature>
<feature type="transmembrane region" description="Helical" evidence="5">
    <location>
        <begin position="12"/>
        <end position="32"/>
    </location>
</feature>
<dbReference type="HOGENOM" id="CLU_033863_5_2_5"/>
<dbReference type="eggNOG" id="COG0697">
    <property type="taxonomic scope" value="Bacteria"/>
</dbReference>
<sequence length="300" mass="31278">MPNTPNLTKELALLLALSTLWGASYTFIKIGVGTIPPVTLIALRTLIAGAVLLAVIRWRGLKLPRDGGTWARFLFQACLNSAIPFTLIAWAEQSTEAGLAAILNSTTPIFAFLITALITRHEPVTVRKLFGVGAGLVGICMVIGVEALSGLGERLMPQLAIVLATVCYAGAAIFGKNFKGLDPIMPAAGSLVCGAALLVPASLIVDKPWTLSPSLDSILALVALSVFSTALAFVIYFRLMQTLGSVGATSQAYLRVPVGVAIGVVFLGESLHPGAWACLVCVVAGVAAMTLPARRKLASV</sequence>
<organism evidence="7 8">
    <name type="scientific">Neorhizobium galegae bv. orientalis str. HAMBI 540</name>
    <dbReference type="NCBI Taxonomy" id="1028800"/>
    <lineage>
        <taxon>Bacteria</taxon>
        <taxon>Pseudomonadati</taxon>
        <taxon>Pseudomonadota</taxon>
        <taxon>Alphaproteobacteria</taxon>
        <taxon>Hyphomicrobiales</taxon>
        <taxon>Rhizobiaceae</taxon>
        <taxon>Rhizobium/Agrobacterium group</taxon>
        <taxon>Neorhizobium</taxon>
    </lineage>
</organism>
<keyword evidence="2 5" id="KW-0812">Transmembrane</keyword>
<feature type="transmembrane region" description="Helical" evidence="5">
    <location>
        <begin position="70"/>
        <end position="91"/>
    </location>
</feature>
<feature type="transmembrane region" description="Helical" evidence="5">
    <location>
        <begin position="38"/>
        <end position="58"/>
    </location>
</feature>
<dbReference type="SUPFAM" id="SSF103481">
    <property type="entry name" value="Multidrug resistance efflux transporter EmrE"/>
    <property type="match status" value="2"/>
</dbReference>
<proteinExistence type="predicted"/>
<reference evidence="8" key="1">
    <citation type="journal article" date="2014" name="BMC Genomics">
        <title>Genome sequencing of two Neorhizobium galegae strains reveals a noeT gene responsible for the unusual acetylation of the nodulation factors.</title>
        <authorList>
            <person name="Osterman J."/>
            <person name="Marsh J."/>
            <person name="Laine P.K."/>
            <person name="Zeng Z."/>
            <person name="Alatalo E."/>
            <person name="Sullivan J.T."/>
            <person name="Young J.P."/>
            <person name="Thomas-Oates J."/>
            <person name="Paulin L."/>
            <person name="Lindstrom K."/>
        </authorList>
    </citation>
    <scope>NUCLEOTIDE SEQUENCE [LARGE SCALE GENOMIC DNA]</scope>
    <source>
        <strain evidence="8">HAMBI 540</strain>
    </source>
</reference>
<dbReference type="PATRIC" id="fig|1028800.3.peg.807"/>
<gene>
    <name evidence="7" type="ORF">RG540_CH07990</name>
</gene>
<evidence type="ECO:0000256" key="4">
    <source>
        <dbReference type="ARBA" id="ARBA00023136"/>
    </source>
</evidence>
<feature type="transmembrane region" description="Helical" evidence="5">
    <location>
        <begin position="187"/>
        <end position="205"/>
    </location>
</feature>
<dbReference type="RefSeq" id="WP_038584834.1">
    <property type="nucleotide sequence ID" value="NZ_HG938353.1"/>
</dbReference>
<evidence type="ECO:0000256" key="1">
    <source>
        <dbReference type="ARBA" id="ARBA00004141"/>
    </source>
</evidence>
<dbReference type="PANTHER" id="PTHR32322">
    <property type="entry name" value="INNER MEMBRANE TRANSPORTER"/>
    <property type="match status" value="1"/>
</dbReference>
<dbReference type="Proteomes" id="UP000028181">
    <property type="component" value="Chromosome I"/>
</dbReference>
<dbReference type="AlphaFoldDB" id="A0A068SLB5"/>
<feature type="transmembrane region" description="Helical" evidence="5">
    <location>
        <begin position="97"/>
        <end position="117"/>
    </location>
</feature>
<keyword evidence="8" id="KW-1185">Reference proteome</keyword>
<dbReference type="EMBL" id="HG938353">
    <property type="protein sequence ID" value="CDN46988.1"/>
    <property type="molecule type" value="Genomic_DNA"/>
</dbReference>